<dbReference type="InterPro" id="IPR015943">
    <property type="entry name" value="WD40/YVTN_repeat-like_dom_sf"/>
</dbReference>
<dbReference type="EMBL" id="KN835715">
    <property type="protein sequence ID" value="KIK34707.1"/>
    <property type="molecule type" value="Genomic_DNA"/>
</dbReference>
<dbReference type="SUPFAM" id="SSF50960">
    <property type="entry name" value="TolB, C-terminal domain"/>
    <property type="match status" value="1"/>
</dbReference>
<dbReference type="Gene3D" id="2.130.10.10">
    <property type="entry name" value="YVTN repeat-like/Quinoprotein amine dehydrogenase"/>
    <property type="match status" value="1"/>
</dbReference>
<dbReference type="HOGENOM" id="CLU_2229673_0_0_1"/>
<dbReference type="Proteomes" id="UP000054485">
    <property type="component" value="Unassembled WGS sequence"/>
</dbReference>
<keyword evidence="5" id="KW-1185">Reference proteome</keyword>
<dbReference type="PANTHER" id="PTHR22838:SF0">
    <property type="entry name" value="WD REPEAT-CONTAINING PROTEIN 26"/>
    <property type="match status" value="1"/>
</dbReference>
<evidence type="ECO:0000256" key="1">
    <source>
        <dbReference type="ARBA" id="ARBA00022574"/>
    </source>
</evidence>
<reference evidence="4 5" key="1">
    <citation type="submission" date="2014-04" db="EMBL/GenBank/DDBJ databases">
        <authorList>
            <consortium name="DOE Joint Genome Institute"/>
            <person name="Kuo A."/>
            <person name="Ruytinx J."/>
            <person name="Rineau F."/>
            <person name="Colpaert J."/>
            <person name="Kohler A."/>
            <person name="Nagy L.G."/>
            <person name="Floudas D."/>
            <person name="Copeland A."/>
            <person name="Barry K.W."/>
            <person name="Cichocki N."/>
            <person name="Veneault-Fourrey C."/>
            <person name="LaButti K."/>
            <person name="Lindquist E.A."/>
            <person name="Lipzen A."/>
            <person name="Lundell T."/>
            <person name="Morin E."/>
            <person name="Murat C."/>
            <person name="Sun H."/>
            <person name="Tunlid A."/>
            <person name="Henrissat B."/>
            <person name="Grigoriev I.V."/>
            <person name="Hibbett D.S."/>
            <person name="Martin F."/>
            <person name="Nordberg H.P."/>
            <person name="Cantor M.N."/>
            <person name="Hua S.X."/>
        </authorList>
    </citation>
    <scope>NUCLEOTIDE SEQUENCE [LARGE SCALE GENOMIC DNA]</scope>
    <source>
        <strain evidence="4 5">UH-Slu-Lm8-n1</strain>
    </source>
</reference>
<protein>
    <submittedName>
        <fullName evidence="4">Uncharacterized protein</fullName>
    </submittedName>
</protein>
<dbReference type="PROSITE" id="PS50082">
    <property type="entry name" value="WD_REPEATS_2"/>
    <property type="match status" value="1"/>
</dbReference>
<keyword evidence="1 3" id="KW-0853">WD repeat</keyword>
<name>A0A0D0AK98_9AGAM</name>
<keyword evidence="2" id="KW-0677">Repeat</keyword>
<evidence type="ECO:0000256" key="2">
    <source>
        <dbReference type="ARBA" id="ARBA00022737"/>
    </source>
</evidence>
<organism evidence="4 5">
    <name type="scientific">Suillus luteus UH-Slu-Lm8-n1</name>
    <dbReference type="NCBI Taxonomy" id="930992"/>
    <lineage>
        <taxon>Eukaryota</taxon>
        <taxon>Fungi</taxon>
        <taxon>Dikarya</taxon>
        <taxon>Basidiomycota</taxon>
        <taxon>Agaricomycotina</taxon>
        <taxon>Agaricomycetes</taxon>
        <taxon>Agaricomycetidae</taxon>
        <taxon>Boletales</taxon>
        <taxon>Suillineae</taxon>
        <taxon>Suillaceae</taxon>
        <taxon>Suillus</taxon>
    </lineage>
</organism>
<feature type="repeat" description="WD" evidence="3">
    <location>
        <begin position="3"/>
        <end position="30"/>
    </location>
</feature>
<evidence type="ECO:0000313" key="5">
    <source>
        <dbReference type="Proteomes" id="UP000054485"/>
    </source>
</evidence>
<dbReference type="InterPro" id="IPR051350">
    <property type="entry name" value="WD_repeat-ST_regulator"/>
</dbReference>
<evidence type="ECO:0000313" key="4">
    <source>
        <dbReference type="EMBL" id="KIK34707.1"/>
    </source>
</evidence>
<dbReference type="OrthoDB" id="972532at2759"/>
<feature type="non-terminal residue" evidence="4">
    <location>
        <position position="106"/>
    </location>
</feature>
<dbReference type="InterPro" id="IPR001680">
    <property type="entry name" value="WD40_rpt"/>
</dbReference>
<dbReference type="PANTHER" id="PTHR22838">
    <property type="entry name" value="WD REPEAT PROTEIN 26-RELATED"/>
    <property type="match status" value="1"/>
</dbReference>
<sequence>QELANHTALVQHLQFSPNGEYLATSSWDRSSIICRVGAVLVPRDVRGFSGQVAWHVMRRVSATGMILLTRLTRRIKVWTEDGLCKRTIDQPHSVSYIAWLPNGESN</sequence>
<reference evidence="5" key="2">
    <citation type="submission" date="2015-01" db="EMBL/GenBank/DDBJ databases">
        <title>Evolutionary Origins and Diversification of the Mycorrhizal Mutualists.</title>
        <authorList>
            <consortium name="DOE Joint Genome Institute"/>
            <consortium name="Mycorrhizal Genomics Consortium"/>
            <person name="Kohler A."/>
            <person name="Kuo A."/>
            <person name="Nagy L.G."/>
            <person name="Floudas D."/>
            <person name="Copeland A."/>
            <person name="Barry K.W."/>
            <person name="Cichocki N."/>
            <person name="Veneault-Fourrey C."/>
            <person name="LaButti K."/>
            <person name="Lindquist E.A."/>
            <person name="Lipzen A."/>
            <person name="Lundell T."/>
            <person name="Morin E."/>
            <person name="Murat C."/>
            <person name="Riley R."/>
            <person name="Ohm R."/>
            <person name="Sun H."/>
            <person name="Tunlid A."/>
            <person name="Henrissat B."/>
            <person name="Grigoriev I.V."/>
            <person name="Hibbett D.S."/>
            <person name="Martin F."/>
        </authorList>
    </citation>
    <scope>NUCLEOTIDE SEQUENCE [LARGE SCALE GENOMIC DNA]</scope>
    <source>
        <strain evidence="5">UH-Slu-Lm8-n1</strain>
    </source>
</reference>
<evidence type="ECO:0000256" key="3">
    <source>
        <dbReference type="PROSITE-ProRule" id="PRU00221"/>
    </source>
</evidence>
<proteinExistence type="predicted"/>
<dbReference type="Pfam" id="PF00400">
    <property type="entry name" value="WD40"/>
    <property type="match status" value="1"/>
</dbReference>
<gene>
    <name evidence="4" type="ORF">CY34DRAFT_97477</name>
</gene>
<feature type="non-terminal residue" evidence="4">
    <location>
        <position position="1"/>
    </location>
</feature>
<accession>A0A0D0AK98</accession>
<dbReference type="AlphaFoldDB" id="A0A0D0AK98"/>
<dbReference type="InParanoid" id="A0A0D0AK98"/>